<evidence type="ECO:0000256" key="10">
    <source>
        <dbReference type="RuleBase" id="RU363034"/>
    </source>
</evidence>
<dbReference type="InParanoid" id="A0A6P8Y8C0"/>
<dbReference type="PROSITE" id="PS50240">
    <property type="entry name" value="TRYPSIN_DOM"/>
    <property type="match status" value="1"/>
</dbReference>
<keyword evidence="2" id="KW-0222">Digestion</keyword>
<dbReference type="Proteomes" id="UP000515158">
    <property type="component" value="Unplaced"/>
</dbReference>
<dbReference type="AlphaFoldDB" id="A0A6P8Y8C0"/>
<dbReference type="RefSeq" id="XP_034232890.1">
    <property type="nucleotide sequence ID" value="XM_034376999.1"/>
</dbReference>
<dbReference type="SUPFAM" id="SSF50494">
    <property type="entry name" value="Trypsin-like serine proteases"/>
    <property type="match status" value="1"/>
</dbReference>
<accession>A0A6P8Y8C0</accession>
<evidence type="ECO:0000256" key="8">
    <source>
        <dbReference type="ARBA" id="ARBA00036320"/>
    </source>
</evidence>
<feature type="signal peptide" evidence="12">
    <location>
        <begin position="1"/>
        <end position="35"/>
    </location>
</feature>
<dbReference type="CDD" id="cd00190">
    <property type="entry name" value="Tryp_SPc"/>
    <property type="match status" value="1"/>
</dbReference>
<dbReference type="PRINTS" id="PR00722">
    <property type="entry name" value="CHYMOTRYPSIN"/>
</dbReference>
<keyword evidence="1 10" id="KW-0645">Protease</keyword>
<dbReference type="PROSITE" id="PS00134">
    <property type="entry name" value="TRYPSIN_HIS"/>
    <property type="match status" value="1"/>
</dbReference>
<feature type="chain" id="PRO_5028245229" description="trypsin" evidence="12">
    <location>
        <begin position="36"/>
        <end position="393"/>
    </location>
</feature>
<dbReference type="EC" id="3.4.21.4" evidence="9"/>
<dbReference type="PANTHER" id="PTHR24276:SF97">
    <property type="entry name" value="GH13245P2-RELATED"/>
    <property type="match status" value="1"/>
</dbReference>
<protein>
    <recommendedName>
        <fullName evidence="9">trypsin</fullName>
        <ecNumber evidence="9">3.4.21.4</ecNumber>
    </recommendedName>
</protein>
<dbReference type="KEGG" id="tpal:117640478"/>
<dbReference type="PROSITE" id="PS00135">
    <property type="entry name" value="TRYPSIN_SER"/>
    <property type="match status" value="1"/>
</dbReference>
<dbReference type="InterPro" id="IPR050430">
    <property type="entry name" value="Peptidase_S1"/>
</dbReference>
<dbReference type="PROSITE" id="PS51257">
    <property type="entry name" value="PROKAR_LIPOPROTEIN"/>
    <property type="match status" value="1"/>
</dbReference>
<dbReference type="GO" id="GO:0004252">
    <property type="term" value="F:serine-type endopeptidase activity"/>
    <property type="evidence" value="ECO:0007669"/>
    <property type="project" value="UniProtKB-EC"/>
</dbReference>
<proteinExistence type="inferred from homology"/>
<evidence type="ECO:0000256" key="1">
    <source>
        <dbReference type="ARBA" id="ARBA00022670"/>
    </source>
</evidence>
<dbReference type="GO" id="GO:0007586">
    <property type="term" value="P:digestion"/>
    <property type="evidence" value="ECO:0007669"/>
    <property type="project" value="UniProtKB-KW"/>
</dbReference>
<evidence type="ECO:0000256" key="7">
    <source>
        <dbReference type="ARBA" id="ARBA00024195"/>
    </source>
</evidence>
<evidence type="ECO:0000256" key="3">
    <source>
        <dbReference type="ARBA" id="ARBA00022801"/>
    </source>
</evidence>
<dbReference type="Gene3D" id="2.40.10.10">
    <property type="entry name" value="Trypsin-like serine proteases"/>
    <property type="match status" value="1"/>
</dbReference>
<evidence type="ECO:0000256" key="9">
    <source>
        <dbReference type="ARBA" id="ARBA00038868"/>
    </source>
</evidence>
<evidence type="ECO:0000256" key="5">
    <source>
        <dbReference type="ARBA" id="ARBA00023145"/>
    </source>
</evidence>
<gene>
    <name evidence="15" type="primary">LOC117640478</name>
</gene>
<comment type="similarity">
    <text evidence="7">Belongs to the peptidase S1 family. CLIP subfamily.</text>
</comment>
<dbReference type="GeneID" id="117640478"/>
<evidence type="ECO:0000256" key="4">
    <source>
        <dbReference type="ARBA" id="ARBA00022825"/>
    </source>
</evidence>
<evidence type="ECO:0000256" key="6">
    <source>
        <dbReference type="ARBA" id="ARBA00023157"/>
    </source>
</evidence>
<keyword evidence="3 10" id="KW-0378">Hydrolase</keyword>
<name>A0A6P8Y8C0_THRPL</name>
<comment type="catalytic activity">
    <reaction evidence="8">
        <text>Preferential cleavage: Arg-|-Xaa, Lys-|-Xaa.</text>
        <dbReference type="EC" id="3.4.21.4"/>
    </reaction>
</comment>
<reference evidence="15" key="1">
    <citation type="submission" date="2025-08" db="UniProtKB">
        <authorList>
            <consortium name="RefSeq"/>
        </authorList>
    </citation>
    <scope>IDENTIFICATION</scope>
    <source>
        <tissue evidence="15">Total insect</tissue>
    </source>
</reference>
<evidence type="ECO:0000313" key="15">
    <source>
        <dbReference type="RefSeq" id="XP_034232890.1"/>
    </source>
</evidence>
<keyword evidence="6" id="KW-1015">Disulfide bond</keyword>
<evidence type="ECO:0000259" key="13">
    <source>
        <dbReference type="PROSITE" id="PS50240"/>
    </source>
</evidence>
<dbReference type="InterPro" id="IPR018114">
    <property type="entry name" value="TRYPSIN_HIS"/>
</dbReference>
<dbReference type="InterPro" id="IPR009003">
    <property type="entry name" value="Peptidase_S1_PA"/>
</dbReference>
<feature type="domain" description="Peptidase S1" evidence="13">
    <location>
        <begin position="151"/>
        <end position="389"/>
    </location>
</feature>
<dbReference type="GO" id="GO:0006508">
    <property type="term" value="P:proteolysis"/>
    <property type="evidence" value="ECO:0007669"/>
    <property type="project" value="UniProtKB-KW"/>
</dbReference>
<evidence type="ECO:0000256" key="12">
    <source>
        <dbReference type="SAM" id="SignalP"/>
    </source>
</evidence>
<evidence type="ECO:0000313" key="14">
    <source>
        <dbReference type="Proteomes" id="UP000515158"/>
    </source>
</evidence>
<organism evidence="15">
    <name type="scientific">Thrips palmi</name>
    <name type="common">Melon thrips</name>
    <dbReference type="NCBI Taxonomy" id="161013"/>
    <lineage>
        <taxon>Eukaryota</taxon>
        <taxon>Metazoa</taxon>
        <taxon>Ecdysozoa</taxon>
        <taxon>Arthropoda</taxon>
        <taxon>Hexapoda</taxon>
        <taxon>Insecta</taxon>
        <taxon>Pterygota</taxon>
        <taxon>Neoptera</taxon>
        <taxon>Paraneoptera</taxon>
        <taxon>Thysanoptera</taxon>
        <taxon>Terebrantia</taxon>
        <taxon>Thripoidea</taxon>
        <taxon>Thripidae</taxon>
        <taxon>Thrips</taxon>
    </lineage>
</organism>
<dbReference type="FunFam" id="2.40.10.10:FF:000002">
    <property type="entry name" value="Transmembrane protease serine"/>
    <property type="match status" value="1"/>
</dbReference>
<dbReference type="InterPro" id="IPR001254">
    <property type="entry name" value="Trypsin_dom"/>
</dbReference>
<evidence type="ECO:0000256" key="11">
    <source>
        <dbReference type="SAM" id="MobiDB-lite"/>
    </source>
</evidence>
<dbReference type="InterPro" id="IPR033116">
    <property type="entry name" value="TRYPSIN_SER"/>
</dbReference>
<feature type="region of interest" description="Disordered" evidence="11">
    <location>
        <begin position="87"/>
        <end position="111"/>
    </location>
</feature>
<dbReference type="SMART" id="SM00020">
    <property type="entry name" value="Tryp_SPc"/>
    <property type="match status" value="1"/>
</dbReference>
<dbReference type="PANTHER" id="PTHR24276">
    <property type="entry name" value="POLYSERASE-RELATED"/>
    <property type="match status" value="1"/>
</dbReference>
<dbReference type="Pfam" id="PF00089">
    <property type="entry name" value="Trypsin"/>
    <property type="match status" value="1"/>
</dbReference>
<dbReference type="InterPro" id="IPR001314">
    <property type="entry name" value="Peptidase_S1A"/>
</dbReference>
<evidence type="ECO:0000256" key="2">
    <source>
        <dbReference type="ARBA" id="ARBA00022757"/>
    </source>
</evidence>
<dbReference type="OrthoDB" id="10059102at2759"/>
<keyword evidence="14" id="KW-1185">Reference proteome</keyword>
<keyword evidence="12" id="KW-0732">Signal</keyword>
<dbReference type="InterPro" id="IPR043504">
    <property type="entry name" value="Peptidase_S1_PA_chymotrypsin"/>
</dbReference>
<keyword evidence="5" id="KW-0865">Zymogen</keyword>
<keyword evidence="4 10" id="KW-0720">Serine protease</keyword>
<sequence>MPRAGGTRPTTRAIVVASVPLVAVVLLACLGCVLASPNVPWSPAQWAPAQWPPLGQGQMQGQMQGQEGYHGQPAAPWTVRPDCTLHTAPPRPRVREARGSRSPMGLVTFSPCPREGTQGHVRVAATIRPGLDRPNAPPNAPPTQRRHFGRIVGGEDAQIKDYPHQVAWLYNNALHCGASIISYEWLISAAHCFPNGNATEGSSFRAGSSVAVTGGQLLYPTAFYQHPHWHTHGLDMDIGLVRVEPLIRLEEAVQPIRIVDAGYRLLDSDQLTITGWGLTQEKAESHFYGGSYVLQKVVIYPVDHQHCSETYRKLNLPITEHMVCAQGSHRDTCQGDSGGPLTVVSDVDSSPRLLGVVSWGVGCAHDKYPGVYTDLRNMNIRTYIETVTGYRLA</sequence>